<comment type="caution">
    <text evidence="1">The sequence shown here is derived from an EMBL/GenBank/DDBJ whole genome shotgun (WGS) entry which is preliminary data.</text>
</comment>
<protein>
    <submittedName>
        <fullName evidence="1">Uncharacterized protein</fullName>
    </submittedName>
</protein>
<evidence type="ECO:0000313" key="2">
    <source>
        <dbReference type="Proteomes" id="UP000077051"/>
    </source>
</evidence>
<name>A0A168GCZ1_MUCCL</name>
<dbReference type="Proteomes" id="UP000077051">
    <property type="component" value="Unassembled WGS sequence"/>
</dbReference>
<dbReference type="AlphaFoldDB" id="A0A168GCZ1"/>
<accession>A0A168GCZ1</accession>
<organism evidence="1 2">
    <name type="scientific">Mucor lusitanicus CBS 277.49</name>
    <dbReference type="NCBI Taxonomy" id="747725"/>
    <lineage>
        <taxon>Eukaryota</taxon>
        <taxon>Fungi</taxon>
        <taxon>Fungi incertae sedis</taxon>
        <taxon>Mucoromycota</taxon>
        <taxon>Mucoromycotina</taxon>
        <taxon>Mucoromycetes</taxon>
        <taxon>Mucorales</taxon>
        <taxon>Mucorineae</taxon>
        <taxon>Mucoraceae</taxon>
        <taxon>Mucor</taxon>
    </lineage>
</organism>
<sequence length="246" mass="28896">MLAHLSLLPASSDYPYLAFLDADYRLPQVEVISLQTILQTPLHKLLSGLSDDHWLQRCPDFPASKFLVFDPRHHQRLRLRVPSEHPLYYRLCASLYQDILLVHKTVKLVPGVWPHILQPPLSLGLDWHSFDFFGSLGLPEEWKQYHPITYRQQQQTLATSEHRFSTFMVKTLWSSPAHPAARTVLYRAQYYSNYPLTAEIIYGTVRYLHLPEFIKDRDKYIAVISITFWQLWNLYWLHGSQNPSPL</sequence>
<dbReference type="EMBL" id="AMYB01000016">
    <property type="protein sequence ID" value="OAC97562.1"/>
    <property type="molecule type" value="Genomic_DNA"/>
</dbReference>
<proteinExistence type="predicted"/>
<gene>
    <name evidence="1" type="ORF">MUCCIDRAFT_116339</name>
</gene>
<dbReference type="VEuPathDB" id="FungiDB:MUCCIDRAFT_116339"/>
<dbReference type="OrthoDB" id="2287161at2759"/>
<evidence type="ECO:0000313" key="1">
    <source>
        <dbReference type="EMBL" id="OAC97562.1"/>
    </source>
</evidence>
<reference evidence="1 2" key="1">
    <citation type="submission" date="2015-06" db="EMBL/GenBank/DDBJ databases">
        <title>Expansion of signal transduction pathways in fungi by whole-genome duplication.</title>
        <authorList>
            <consortium name="DOE Joint Genome Institute"/>
            <person name="Corrochano L.M."/>
            <person name="Kuo A."/>
            <person name="Marcet-Houben M."/>
            <person name="Polaino S."/>
            <person name="Salamov A."/>
            <person name="Villalobos J.M."/>
            <person name="Alvarez M.I."/>
            <person name="Avalos J."/>
            <person name="Benito E.P."/>
            <person name="Benoit I."/>
            <person name="Burger G."/>
            <person name="Camino L.P."/>
            <person name="Canovas D."/>
            <person name="Cerda-Olmedo E."/>
            <person name="Cheng J.-F."/>
            <person name="Dominguez A."/>
            <person name="Elias M."/>
            <person name="Eslava A.P."/>
            <person name="Glaser F."/>
            <person name="Grimwood J."/>
            <person name="Gutierrez G."/>
            <person name="Heitman J."/>
            <person name="Henrissat B."/>
            <person name="Iturriaga E.A."/>
            <person name="Lang B.F."/>
            <person name="Lavin J.L."/>
            <person name="Lee S."/>
            <person name="Li W."/>
            <person name="Lindquist E."/>
            <person name="Lopez-Garcia S."/>
            <person name="Luque E.M."/>
            <person name="Marcos A.T."/>
            <person name="Martin J."/>
            <person name="Mccluskey K."/>
            <person name="Medina H.R."/>
            <person name="Miralles-Duran A."/>
            <person name="Miyazaki A."/>
            <person name="Munoz-Torres E."/>
            <person name="Oguiza J.A."/>
            <person name="Ohm R."/>
            <person name="Olmedo M."/>
            <person name="Orejas M."/>
            <person name="Ortiz-Castellanos L."/>
            <person name="Pisabarro A.G."/>
            <person name="Rodriguez-Romero J."/>
            <person name="Ruiz-Herrera J."/>
            <person name="Ruiz-Vazquez R."/>
            <person name="Sanz C."/>
            <person name="Schackwitz W."/>
            <person name="Schmutz J."/>
            <person name="Shahriari M."/>
            <person name="Shelest E."/>
            <person name="Silva-Franco F."/>
            <person name="Soanes D."/>
            <person name="Syed K."/>
            <person name="Tagua V.G."/>
            <person name="Talbot N.J."/>
            <person name="Thon M."/>
            <person name="De Vries R.P."/>
            <person name="Wiebenga A."/>
            <person name="Yadav J.S."/>
            <person name="Braun E.L."/>
            <person name="Baker S."/>
            <person name="Garre V."/>
            <person name="Horwitz B."/>
            <person name="Torres-Martinez S."/>
            <person name="Idnurm A."/>
            <person name="Herrera-Estrella A."/>
            <person name="Gabaldon T."/>
            <person name="Grigoriev I.V."/>
        </authorList>
    </citation>
    <scope>NUCLEOTIDE SEQUENCE [LARGE SCALE GENOMIC DNA]</scope>
    <source>
        <strain evidence="1 2">CBS 277.49</strain>
    </source>
</reference>
<keyword evidence="2" id="KW-1185">Reference proteome</keyword>